<evidence type="ECO:0000313" key="1">
    <source>
        <dbReference type="EMBL" id="KAH3784785.1"/>
    </source>
</evidence>
<proteinExistence type="predicted"/>
<comment type="caution">
    <text evidence="1">The sequence shown here is derived from an EMBL/GenBank/DDBJ whole genome shotgun (WGS) entry which is preliminary data.</text>
</comment>
<dbReference type="EMBL" id="JAIWYP010000008">
    <property type="protein sequence ID" value="KAH3784785.1"/>
    <property type="molecule type" value="Genomic_DNA"/>
</dbReference>
<dbReference type="Proteomes" id="UP000828390">
    <property type="component" value="Unassembled WGS sequence"/>
</dbReference>
<name>A0A9D4EVI5_DREPO</name>
<gene>
    <name evidence="1" type="ORF">DPMN_162856</name>
</gene>
<dbReference type="Pfam" id="PF03564">
    <property type="entry name" value="DUF1759"/>
    <property type="match status" value="1"/>
</dbReference>
<dbReference type="InterPro" id="IPR005312">
    <property type="entry name" value="DUF1759"/>
</dbReference>
<organism evidence="1 2">
    <name type="scientific">Dreissena polymorpha</name>
    <name type="common">Zebra mussel</name>
    <name type="synonym">Mytilus polymorpha</name>
    <dbReference type="NCBI Taxonomy" id="45954"/>
    <lineage>
        <taxon>Eukaryota</taxon>
        <taxon>Metazoa</taxon>
        <taxon>Spiralia</taxon>
        <taxon>Lophotrochozoa</taxon>
        <taxon>Mollusca</taxon>
        <taxon>Bivalvia</taxon>
        <taxon>Autobranchia</taxon>
        <taxon>Heteroconchia</taxon>
        <taxon>Euheterodonta</taxon>
        <taxon>Imparidentia</taxon>
        <taxon>Neoheterodontei</taxon>
        <taxon>Myida</taxon>
        <taxon>Dreissenoidea</taxon>
        <taxon>Dreissenidae</taxon>
        <taxon>Dreissena</taxon>
    </lineage>
</organism>
<protein>
    <submittedName>
        <fullName evidence="1">Uncharacterized protein</fullName>
    </submittedName>
</protein>
<sequence length="65" mass="7179">MQALLKLPSPTCTVASLKGFYDRMETYIRGLESLGQHKDMYGSLLVPVVLEKVPMTGFARSTTSN</sequence>
<reference evidence="1" key="2">
    <citation type="submission" date="2020-11" db="EMBL/GenBank/DDBJ databases">
        <authorList>
            <person name="McCartney M.A."/>
            <person name="Auch B."/>
            <person name="Kono T."/>
            <person name="Mallez S."/>
            <person name="Becker A."/>
            <person name="Gohl D.M."/>
            <person name="Silverstein K.A.T."/>
            <person name="Koren S."/>
            <person name="Bechman K.B."/>
            <person name="Herman A."/>
            <person name="Abrahante J.E."/>
            <person name="Garbe J."/>
        </authorList>
    </citation>
    <scope>NUCLEOTIDE SEQUENCE</scope>
    <source>
        <strain evidence="1">Duluth1</strain>
        <tissue evidence="1">Whole animal</tissue>
    </source>
</reference>
<evidence type="ECO:0000313" key="2">
    <source>
        <dbReference type="Proteomes" id="UP000828390"/>
    </source>
</evidence>
<keyword evidence="2" id="KW-1185">Reference proteome</keyword>
<dbReference type="AlphaFoldDB" id="A0A9D4EVI5"/>
<accession>A0A9D4EVI5</accession>
<reference evidence="1" key="1">
    <citation type="journal article" date="2019" name="bioRxiv">
        <title>The Genome of the Zebra Mussel, Dreissena polymorpha: A Resource for Invasive Species Research.</title>
        <authorList>
            <person name="McCartney M.A."/>
            <person name="Auch B."/>
            <person name="Kono T."/>
            <person name="Mallez S."/>
            <person name="Zhang Y."/>
            <person name="Obille A."/>
            <person name="Becker A."/>
            <person name="Abrahante J.E."/>
            <person name="Garbe J."/>
            <person name="Badalamenti J.P."/>
            <person name="Herman A."/>
            <person name="Mangelson H."/>
            <person name="Liachko I."/>
            <person name="Sullivan S."/>
            <person name="Sone E.D."/>
            <person name="Koren S."/>
            <person name="Silverstein K.A.T."/>
            <person name="Beckman K.B."/>
            <person name="Gohl D.M."/>
        </authorList>
    </citation>
    <scope>NUCLEOTIDE SEQUENCE</scope>
    <source>
        <strain evidence="1">Duluth1</strain>
        <tissue evidence="1">Whole animal</tissue>
    </source>
</reference>